<keyword evidence="8 11" id="KW-0812">Transmembrane</keyword>
<feature type="transmembrane region" description="Helical" evidence="11">
    <location>
        <begin position="285"/>
        <end position="303"/>
    </location>
</feature>
<protein>
    <submittedName>
        <fullName evidence="13">Sugar MFS transporter</fullName>
    </submittedName>
</protein>
<evidence type="ECO:0000256" key="8">
    <source>
        <dbReference type="ARBA" id="ARBA00022692"/>
    </source>
</evidence>
<comment type="function">
    <text evidence="1">Intake of glucose and galactose.</text>
</comment>
<feature type="transmembrane region" description="Helical" evidence="11">
    <location>
        <begin position="394"/>
        <end position="413"/>
    </location>
</feature>
<dbReference type="InterPro" id="IPR005964">
    <property type="entry name" value="Glc/Gal_transptr_bac"/>
</dbReference>
<dbReference type="Gene3D" id="1.20.1250.20">
    <property type="entry name" value="MFS general substrate transporter like domains"/>
    <property type="match status" value="2"/>
</dbReference>
<feature type="transmembrane region" description="Helical" evidence="11">
    <location>
        <begin position="107"/>
        <end position="133"/>
    </location>
</feature>
<evidence type="ECO:0000256" key="9">
    <source>
        <dbReference type="ARBA" id="ARBA00022989"/>
    </source>
</evidence>
<feature type="transmembrane region" description="Helical" evidence="11">
    <location>
        <begin position="196"/>
        <end position="215"/>
    </location>
</feature>
<keyword evidence="4" id="KW-0813">Transport</keyword>
<dbReference type="Pfam" id="PF07690">
    <property type="entry name" value="MFS_1"/>
    <property type="match status" value="1"/>
</dbReference>
<keyword evidence="9 11" id="KW-1133">Transmembrane helix</keyword>
<evidence type="ECO:0000256" key="2">
    <source>
        <dbReference type="ARBA" id="ARBA00004429"/>
    </source>
</evidence>
<gene>
    <name evidence="13" type="ORF">HIV01_012380</name>
</gene>
<feature type="transmembrane region" description="Helical" evidence="11">
    <location>
        <begin position="154"/>
        <end position="176"/>
    </location>
</feature>
<dbReference type="InterPro" id="IPR050375">
    <property type="entry name" value="MFS_TsgA-like"/>
</dbReference>
<evidence type="ECO:0000313" key="14">
    <source>
        <dbReference type="Proteomes" id="UP000663400"/>
    </source>
</evidence>
<dbReference type="PANTHER" id="PTHR43702:SF3">
    <property type="entry name" value="PROTEIN TSGA"/>
    <property type="match status" value="1"/>
</dbReference>
<evidence type="ECO:0000256" key="11">
    <source>
        <dbReference type="SAM" id="Phobius"/>
    </source>
</evidence>
<evidence type="ECO:0000256" key="3">
    <source>
        <dbReference type="ARBA" id="ARBA00009120"/>
    </source>
</evidence>
<keyword evidence="5" id="KW-1003">Cell membrane</keyword>
<evidence type="ECO:0000256" key="7">
    <source>
        <dbReference type="ARBA" id="ARBA00022597"/>
    </source>
</evidence>
<dbReference type="NCBIfam" id="TIGR01272">
    <property type="entry name" value="gluP"/>
    <property type="match status" value="1"/>
</dbReference>
<keyword evidence="7" id="KW-0762">Sugar transport</keyword>
<feature type="transmembrane region" description="Helical" evidence="11">
    <location>
        <begin position="51"/>
        <end position="69"/>
    </location>
</feature>
<comment type="subcellular location">
    <subcellularLocation>
        <location evidence="2">Cell inner membrane</location>
        <topology evidence="2">Multi-pass membrane protein</topology>
    </subcellularLocation>
</comment>
<evidence type="ECO:0000256" key="5">
    <source>
        <dbReference type="ARBA" id="ARBA00022475"/>
    </source>
</evidence>
<organism evidence="13 14">
    <name type="scientific">Lysobacter arenosi</name>
    <dbReference type="NCBI Taxonomy" id="2795387"/>
    <lineage>
        <taxon>Bacteria</taxon>
        <taxon>Pseudomonadati</taxon>
        <taxon>Pseudomonadota</taxon>
        <taxon>Gammaproteobacteria</taxon>
        <taxon>Lysobacterales</taxon>
        <taxon>Lysobacteraceae</taxon>
        <taxon>Lysobacter</taxon>
    </lineage>
</organism>
<reference evidence="13 14" key="1">
    <citation type="submission" date="2021-02" db="EMBL/GenBank/DDBJ databases">
        <title>Lysobacter arenosi sp. nov., isolated from soil of gangwondo yeongwol, south Korea.</title>
        <authorList>
            <person name="Kim K.R."/>
            <person name="Kim K.H."/>
            <person name="Jeon C.O."/>
        </authorList>
    </citation>
    <scope>NUCLEOTIDE SEQUENCE [LARGE SCALE GENOMIC DNA]</scope>
    <source>
        <strain evidence="13 14">R7</strain>
    </source>
</reference>
<dbReference type="CDD" id="cd17394">
    <property type="entry name" value="MFS_FucP_like"/>
    <property type="match status" value="1"/>
</dbReference>
<proteinExistence type="inferred from homology"/>
<evidence type="ECO:0000259" key="12">
    <source>
        <dbReference type="PROSITE" id="PS50850"/>
    </source>
</evidence>
<evidence type="ECO:0000313" key="13">
    <source>
        <dbReference type="EMBL" id="QSX74013.1"/>
    </source>
</evidence>
<feature type="transmembrane region" description="Helical" evidence="11">
    <location>
        <begin position="81"/>
        <end position="101"/>
    </location>
</feature>
<name>A0ABX7R7B4_9GAMM</name>
<feature type="transmembrane region" description="Helical" evidence="11">
    <location>
        <begin position="310"/>
        <end position="328"/>
    </location>
</feature>
<accession>A0ABX7R7B4</accession>
<evidence type="ECO:0000256" key="6">
    <source>
        <dbReference type="ARBA" id="ARBA00022519"/>
    </source>
</evidence>
<keyword evidence="14" id="KW-1185">Reference proteome</keyword>
<dbReference type="Proteomes" id="UP000663400">
    <property type="component" value="Chromosome"/>
</dbReference>
<feature type="transmembrane region" description="Helical" evidence="11">
    <location>
        <begin position="334"/>
        <end position="357"/>
    </location>
</feature>
<dbReference type="InterPro" id="IPR020846">
    <property type="entry name" value="MFS_dom"/>
</dbReference>
<feature type="domain" description="Major facilitator superfamily (MFS) profile" evidence="12">
    <location>
        <begin position="14"/>
        <end position="420"/>
    </location>
</feature>
<evidence type="ECO:0000256" key="4">
    <source>
        <dbReference type="ARBA" id="ARBA00022448"/>
    </source>
</evidence>
<evidence type="ECO:0000256" key="10">
    <source>
        <dbReference type="ARBA" id="ARBA00023136"/>
    </source>
</evidence>
<keyword evidence="10 11" id="KW-0472">Membrane</keyword>
<dbReference type="EMBL" id="CP071517">
    <property type="protein sequence ID" value="QSX74013.1"/>
    <property type="molecule type" value="Genomic_DNA"/>
</dbReference>
<comment type="similarity">
    <text evidence="3">Belongs to the major facilitator superfamily. FHS transporter (TC 2.A.1.7) family.</text>
</comment>
<feature type="transmembrane region" description="Helical" evidence="11">
    <location>
        <begin position="12"/>
        <end position="31"/>
    </location>
</feature>
<keyword evidence="6" id="KW-0997">Cell inner membrane</keyword>
<dbReference type="PROSITE" id="PS50850">
    <property type="entry name" value="MFS"/>
    <property type="match status" value="1"/>
</dbReference>
<dbReference type="InterPro" id="IPR011701">
    <property type="entry name" value="MFS"/>
</dbReference>
<feature type="transmembrane region" description="Helical" evidence="11">
    <location>
        <begin position="245"/>
        <end position="265"/>
    </location>
</feature>
<dbReference type="RefSeq" id="WP_200607530.1">
    <property type="nucleotide sequence ID" value="NZ_CP071517.1"/>
</dbReference>
<feature type="transmembrane region" description="Helical" evidence="11">
    <location>
        <begin position="369"/>
        <end position="388"/>
    </location>
</feature>
<dbReference type="InterPro" id="IPR036259">
    <property type="entry name" value="MFS_trans_sf"/>
</dbReference>
<evidence type="ECO:0000256" key="1">
    <source>
        <dbReference type="ARBA" id="ARBA00003321"/>
    </source>
</evidence>
<dbReference type="PANTHER" id="PTHR43702">
    <property type="entry name" value="L-FUCOSE-PROTON SYMPORTER"/>
    <property type="match status" value="1"/>
</dbReference>
<sequence>MMRNHQSTSSPTTAIAVLTTIFFTWGALTSLNDVLIPHLKAVFAMNYAQTMLIQFTFFSTYLVMSLPAGKVVARFGYKRSIVIGLVVAGIGALAFFPAARIPSYPLFLFALYVLASGITLLQVSANPYIALLGDAQSASSRLTLAQALNSFGHAIAPALIGPLILSVAVIGGAELAQMPVAEQTAYRIAQAESVQLPYLGLAVGLFALAAFVLLFRLPTLSEATEGADHKVHTFSEALRHRHLRLGVVAIFVYVGAEVAIGSFLINYIASPGIGAMDESAAAKYVSYYWGAAMVGRFIGSLLLRKIEPRILLGLFAIVAMALLATTIATGGPVAMWSVIAIGLFNSIMFPTIFTLGIEGLGPLTSKASSLLVMAIVGGAVVPLLQGVLADRIGIQHAFVLPLLCYVYVAWYGFRGARREPVPVLEPAVSTP</sequence>
<dbReference type="SUPFAM" id="SSF103473">
    <property type="entry name" value="MFS general substrate transporter"/>
    <property type="match status" value="1"/>
</dbReference>